<evidence type="ECO:0000313" key="4">
    <source>
        <dbReference type="Proteomes" id="UP001175001"/>
    </source>
</evidence>
<dbReference type="Gene3D" id="2.60.120.620">
    <property type="entry name" value="q2cbj1_9rhob like domain"/>
    <property type="match status" value="1"/>
</dbReference>
<dbReference type="Pfam" id="PF13640">
    <property type="entry name" value="2OG-FeII_Oxy_3"/>
    <property type="match status" value="1"/>
</dbReference>
<gene>
    <name evidence="3" type="ORF">DIS24_g2802</name>
</gene>
<dbReference type="PANTHER" id="PTHR33099:SF7">
    <property type="entry name" value="MYND-TYPE DOMAIN-CONTAINING PROTEIN"/>
    <property type="match status" value="1"/>
</dbReference>
<feature type="region of interest" description="Disordered" evidence="1">
    <location>
        <begin position="1"/>
        <end position="48"/>
    </location>
</feature>
<dbReference type="EMBL" id="JAUJDW010000009">
    <property type="protein sequence ID" value="KAK0661005.1"/>
    <property type="molecule type" value="Genomic_DNA"/>
</dbReference>
<evidence type="ECO:0000259" key="2">
    <source>
        <dbReference type="Pfam" id="PF13640"/>
    </source>
</evidence>
<protein>
    <recommendedName>
        <fullName evidence="2">Prolyl 4-hydroxylase alpha subunit Fe(2+) 2OG dioxygenase domain-containing protein</fullName>
    </recommendedName>
</protein>
<organism evidence="3 4">
    <name type="scientific">Lasiodiplodia hormozganensis</name>
    <dbReference type="NCBI Taxonomy" id="869390"/>
    <lineage>
        <taxon>Eukaryota</taxon>
        <taxon>Fungi</taxon>
        <taxon>Dikarya</taxon>
        <taxon>Ascomycota</taxon>
        <taxon>Pezizomycotina</taxon>
        <taxon>Dothideomycetes</taxon>
        <taxon>Dothideomycetes incertae sedis</taxon>
        <taxon>Botryosphaeriales</taxon>
        <taxon>Botryosphaeriaceae</taxon>
        <taxon>Lasiodiplodia</taxon>
    </lineage>
</organism>
<name>A0AA39Z0C2_9PEZI</name>
<evidence type="ECO:0000313" key="3">
    <source>
        <dbReference type="EMBL" id="KAK0661005.1"/>
    </source>
</evidence>
<reference evidence="3" key="1">
    <citation type="submission" date="2023-06" db="EMBL/GenBank/DDBJ databases">
        <title>Multi-omics analyses reveal the molecular pathogenesis toolkit of Lasiodiplodia hormozganensis, a cross-kingdom pathogen.</title>
        <authorList>
            <person name="Felix C."/>
            <person name="Meneses R."/>
            <person name="Goncalves M.F.M."/>
            <person name="Tilleman L."/>
            <person name="Duarte A.S."/>
            <person name="Jorrin-Novo J.V."/>
            <person name="Van De Peer Y."/>
            <person name="Deforce D."/>
            <person name="Van Nieuwerburgh F."/>
            <person name="Esteves A.C."/>
            <person name="Alves A."/>
        </authorList>
    </citation>
    <scope>NUCLEOTIDE SEQUENCE</scope>
    <source>
        <strain evidence="3">CBS 339.90</strain>
    </source>
</reference>
<dbReference type="PANTHER" id="PTHR33099">
    <property type="entry name" value="FE2OG DIOXYGENASE DOMAIN-CONTAINING PROTEIN"/>
    <property type="match status" value="1"/>
</dbReference>
<accession>A0AA39Z0C2</accession>
<evidence type="ECO:0000256" key="1">
    <source>
        <dbReference type="SAM" id="MobiDB-lite"/>
    </source>
</evidence>
<feature type="domain" description="Prolyl 4-hydroxylase alpha subunit Fe(2+) 2OG dioxygenase" evidence="2">
    <location>
        <begin position="175"/>
        <end position="258"/>
    </location>
</feature>
<feature type="compositionally biased region" description="Acidic residues" evidence="1">
    <location>
        <begin position="1"/>
        <end position="38"/>
    </location>
</feature>
<keyword evidence="4" id="KW-1185">Reference proteome</keyword>
<proteinExistence type="predicted"/>
<comment type="caution">
    <text evidence="3">The sequence shown here is derived from an EMBL/GenBank/DDBJ whole genome shotgun (WGS) entry which is preliminary data.</text>
</comment>
<dbReference type="Proteomes" id="UP001175001">
    <property type="component" value="Unassembled WGS sequence"/>
</dbReference>
<dbReference type="AlphaFoldDB" id="A0AA39Z0C2"/>
<sequence length="666" mass="75025">MSFTDSEDRELNSEESELDSEESELDPEESEFDSEIEPDGVSLVSGSDTDLRTRHANNLCEALDAIQSSGSFATSGSLDTAVDPQIHVDGVGRVKLPLSEQDARSLVQACHQAPFGKGSETIIDTSVRNTWELNPNQFHIQNPAWAGVLDGLIGRVSKELGLVDSANVEAQLYKMLLYEKGAMFKAHKDTEKAPGMFGTLVICLPSAHTGGSVKVKHAGQEKAFRSEELRQSYVCWFADVTHEVAKIKSGYRWVLTYNLVNKSPSPDKANLIPGIERHLLRSALREWWDACLVDPTEERAYCYILEHQYTDANLGFDSLKGQDAAKVRALRESCQDGNFCCLLANLHREVWGACVAEDPWPGRVHHNTDMSGALSREDFHVIDQDEEITTKLNHVLDQDGTWVGEEIPISEDAEIIQFKPFRRDPDDEDFMGYTGNEGAQATHTYKNSVVVVMPRPHLAKFLLGRYLEESRYWKWSPKEYLSSPQDVRYVVNHLRRLVETNPTDEACRLDLEKAARFILDKERAQGRKSLDYCVSQAVRCSFTLRNSGLFEDAASLVRQKLEDEAIDDIVAWIKQSGLTPLEKALGQCFSSEQRVHARYSNLQDFLRRVRNVNEAADEVKELNLDAWVETFMNDSVENCQELSVDDAPVLAQMVKTSSQPQKTLDR</sequence>
<dbReference type="InterPro" id="IPR044862">
    <property type="entry name" value="Pro_4_hyd_alph_FE2OG_OXY"/>
</dbReference>